<dbReference type="InterPro" id="IPR036514">
    <property type="entry name" value="SGNH_hydro_sf"/>
</dbReference>
<accession>M0AQ63</accession>
<gene>
    <name evidence="4" type="ORF">C481_11570</name>
</gene>
<dbReference type="InterPro" id="IPR037459">
    <property type="entry name" value="RhgT-like"/>
</dbReference>
<evidence type="ECO:0000256" key="2">
    <source>
        <dbReference type="ARBA" id="ARBA00022801"/>
    </source>
</evidence>
<dbReference type="CDD" id="cd01821">
    <property type="entry name" value="Rhamnogalacturan_acetylesterase_like"/>
    <property type="match status" value="1"/>
</dbReference>
<dbReference type="PATRIC" id="fig|29540.5.peg.2341"/>
<dbReference type="STRING" id="29540.C481_11570"/>
<dbReference type="eggNOG" id="arCOG05121">
    <property type="taxonomic scope" value="Archaea"/>
</dbReference>
<keyword evidence="5" id="KW-1185">Reference proteome</keyword>
<comment type="similarity">
    <text evidence="1">Belongs to the 'GDSL' lipolytic enzyme family.</text>
</comment>
<organism evidence="4 5">
    <name type="scientific">Natrialba asiatica (strain ATCC 700177 / DSM 12278 / JCM 9576 / FERM P-10747 / NBRC 102637 / 172P1)</name>
    <dbReference type="NCBI Taxonomy" id="29540"/>
    <lineage>
        <taxon>Archaea</taxon>
        <taxon>Methanobacteriati</taxon>
        <taxon>Methanobacteriota</taxon>
        <taxon>Stenosarchaea group</taxon>
        <taxon>Halobacteria</taxon>
        <taxon>Halobacteriales</taxon>
        <taxon>Natrialbaceae</taxon>
        <taxon>Natrialba</taxon>
    </lineage>
</organism>
<dbReference type="PANTHER" id="PTHR43695:SF1">
    <property type="entry name" value="RHAMNOGALACTURONAN ACETYLESTERASE"/>
    <property type="match status" value="1"/>
</dbReference>
<keyword evidence="2" id="KW-0378">Hydrolase</keyword>
<sequence length="236" mass="26926">MITTPKMRTESITVHLIGDSTMAEKSASERPETGWGTPFTHCLDDSVTVENHARNGRSTRTFLEEGRWKPVVRRLGENHYVFVQFGHNDEVPSKEQHTTEEQFVTNLETFVEGTRERGAKAVLLTPIARRHFDEDGELKNTHRVYSELIRDVARARDVPLIDADERSQSLLRELGPERSKSLYNHLPRGEHPNYPDGVADNTHFSEYGARQMAELVLDGIEELDLELAAHVVRDDQ</sequence>
<name>M0AQ63_NATA1</name>
<dbReference type="Gene3D" id="3.40.50.1110">
    <property type="entry name" value="SGNH hydrolase"/>
    <property type="match status" value="1"/>
</dbReference>
<dbReference type="PANTHER" id="PTHR43695">
    <property type="entry name" value="PUTATIVE (AFU_ORTHOLOGUE AFUA_2G17250)-RELATED"/>
    <property type="match status" value="1"/>
</dbReference>
<dbReference type="GO" id="GO:0016787">
    <property type="term" value="F:hydrolase activity"/>
    <property type="evidence" value="ECO:0007669"/>
    <property type="project" value="UniProtKB-KW"/>
</dbReference>
<dbReference type="InterPro" id="IPR013830">
    <property type="entry name" value="SGNH_hydro"/>
</dbReference>
<dbReference type="EMBL" id="AOIO01000029">
    <property type="protein sequence ID" value="ELZ00871.1"/>
    <property type="molecule type" value="Genomic_DNA"/>
</dbReference>
<evidence type="ECO:0000259" key="3">
    <source>
        <dbReference type="Pfam" id="PF13472"/>
    </source>
</evidence>
<dbReference type="Proteomes" id="UP000011554">
    <property type="component" value="Unassembled WGS sequence"/>
</dbReference>
<protein>
    <submittedName>
        <fullName evidence="4">Lipolytic protein G-D-S-L family</fullName>
    </submittedName>
</protein>
<dbReference type="AlphaFoldDB" id="M0AQ63"/>
<dbReference type="Pfam" id="PF13472">
    <property type="entry name" value="Lipase_GDSL_2"/>
    <property type="match status" value="1"/>
</dbReference>
<evidence type="ECO:0000256" key="1">
    <source>
        <dbReference type="ARBA" id="ARBA00008668"/>
    </source>
</evidence>
<dbReference type="SUPFAM" id="SSF52266">
    <property type="entry name" value="SGNH hydrolase"/>
    <property type="match status" value="1"/>
</dbReference>
<feature type="domain" description="SGNH hydrolase-type esterase" evidence="3">
    <location>
        <begin position="16"/>
        <end position="210"/>
    </location>
</feature>
<evidence type="ECO:0000313" key="5">
    <source>
        <dbReference type="Proteomes" id="UP000011554"/>
    </source>
</evidence>
<comment type="caution">
    <text evidence="4">The sequence shown here is derived from an EMBL/GenBank/DDBJ whole genome shotgun (WGS) entry which is preliminary data.</text>
</comment>
<evidence type="ECO:0000313" key="4">
    <source>
        <dbReference type="EMBL" id="ELZ00871.1"/>
    </source>
</evidence>
<proteinExistence type="inferred from homology"/>
<reference evidence="4 5" key="1">
    <citation type="journal article" date="2014" name="PLoS Genet.">
        <title>Phylogenetically driven sequencing of extremely halophilic archaea reveals strategies for static and dynamic osmo-response.</title>
        <authorList>
            <person name="Becker E.A."/>
            <person name="Seitzer P.M."/>
            <person name="Tritt A."/>
            <person name="Larsen D."/>
            <person name="Krusor M."/>
            <person name="Yao A.I."/>
            <person name="Wu D."/>
            <person name="Madern D."/>
            <person name="Eisen J.A."/>
            <person name="Darling A.E."/>
            <person name="Facciotti M.T."/>
        </authorList>
    </citation>
    <scope>NUCLEOTIDE SEQUENCE [LARGE SCALE GENOMIC DNA]</scope>
    <source>
        <strain evidence="4 5">DSM 12278</strain>
    </source>
</reference>